<evidence type="ECO:0000313" key="3">
    <source>
        <dbReference type="Proteomes" id="UP000765509"/>
    </source>
</evidence>
<organism evidence="2 3">
    <name type="scientific">Austropuccinia psidii MF-1</name>
    <dbReference type="NCBI Taxonomy" id="1389203"/>
    <lineage>
        <taxon>Eukaryota</taxon>
        <taxon>Fungi</taxon>
        <taxon>Dikarya</taxon>
        <taxon>Basidiomycota</taxon>
        <taxon>Pucciniomycotina</taxon>
        <taxon>Pucciniomycetes</taxon>
        <taxon>Pucciniales</taxon>
        <taxon>Sphaerophragmiaceae</taxon>
        <taxon>Austropuccinia</taxon>
    </lineage>
</organism>
<evidence type="ECO:0000256" key="1">
    <source>
        <dbReference type="SAM" id="MobiDB-lite"/>
    </source>
</evidence>
<accession>A0A9Q3HNV5</accession>
<evidence type="ECO:0000313" key="2">
    <source>
        <dbReference type="EMBL" id="MBW0511017.1"/>
    </source>
</evidence>
<feature type="compositionally biased region" description="Acidic residues" evidence="1">
    <location>
        <begin position="8"/>
        <end position="17"/>
    </location>
</feature>
<sequence length="202" mass="23229">MEYHSTGEDCEEEEENSVEEKESDGTEGVPAPVGACQGNRGLTLAQYDQPVSHQSEPSLLAIMQQMTQTMVNLQADSSSEASRPLAFRTQYIKAPECFYWTQIFKVRSFIQSCQLIFYNDQENFSEDRKKVIYATSFFIRRAAKLIEPYLSNLTNQDLAYLLNNWALFKSQVFTLFGDPNEFRKYESELDSLRMKEGGHLLL</sequence>
<feature type="region of interest" description="Disordered" evidence="1">
    <location>
        <begin position="1"/>
        <end position="34"/>
    </location>
</feature>
<proteinExistence type="predicted"/>
<dbReference type="AlphaFoldDB" id="A0A9Q3HNV5"/>
<name>A0A9Q3HNV5_9BASI</name>
<reference evidence="2" key="1">
    <citation type="submission" date="2021-03" db="EMBL/GenBank/DDBJ databases">
        <title>Draft genome sequence of rust myrtle Austropuccinia psidii MF-1, a brazilian biotype.</title>
        <authorList>
            <person name="Quecine M.C."/>
            <person name="Pachon D.M.R."/>
            <person name="Bonatelli M.L."/>
            <person name="Correr F.H."/>
            <person name="Franceschini L.M."/>
            <person name="Leite T.F."/>
            <person name="Margarido G.R.A."/>
            <person name="Almeida C.A."/>
            <person name="Ferrarezi J.A."/>
            <person name="Labate C.A."/>
        </authorList>
    </citation>
    <scope>NUCLEOTIDE SEQUENCE</scope>
    <source>
        <strain evidence="2">MF-1</strain>
    </source>
</reference>
<dbReference type="Proteomes" id="UP000765509">
    <property type="component" value="Unassembled WGS sequence"/>
</dbReference>
<dbReference type="EMBL" id="AVOT02021915">
    <property type="protein sequence ID" value="MBW0511017.1"/>
    <property type="molecule type" value="Genomic_DNA"/>
</dbReference>
<comment type="caution">
    <text evidence="2">The sequence shown here is derived from an EMBL/GenBank/DDBJ whole genome shotgun (WGS) entry which is preliminary data.</text>
</comment>
<keyword evidence="3" id="KW-1185">Reference proteome</keyword>
<gene>
    <name evidence="2" type="ORF">O181_050732</name>
</gene>
<dbReference type="OrthoDB" id="122605at2759"/>
<protein>
    <submittedName>
        <fullName evidence="2">Uncharacterized protein</fullName>
    </submittedName>
</protein>